<organism evidence="8 9">
    <name type="scientific">Mangrovivirga halotolerans</name>
    <dbReference type="NCBI Taxonomy" id="2993936"/>
    <lineage>
        <taxon>Bacteria</taxon>
        <taxon>Pseudomonadati</taxon>
        <taxon>Bacteroidota</taxon>
        <taxon>Cytophagia</taxon>
        <taxon>Cytophagales</taxon>
        <taxon>Mangrovivirgaceae</taxon>
        <taxon>Mangrovivirga</taxon>
    </lineage>
</organism>
<dbReference type="SUPFAM" id="SSF51197">
    <property type="entry name" value="Clavaminate synthase-like"/>
    <property type="match status" value="1"/>
</dbReference>
<keyword evidence="9" id="KW-1185">Reference proteome</keyword>
<name>A0ABT3RXJ3_9BACT</name>
<sequence>MKTKIDFLPLIDTVVENGFAICDDFISSDYLAKLRQIIDNHYLEGEFKEAEIGDRFNQTKVKSIRKDKILWLSRGLNTDLDQFYSEIDRLISVLNRYCFLSINDCEFHFAVYPPGAFYKRHIDQFKSNDGRLLTVILYLNEFWEENNGGELMIYPESGPIKVLPQPGRLVLFKSDELPHEVLKTNKSRYSITGWLKHKHTPL</sequence>
<dbReference type="InterPro" id="IPR005123">
    <property type="entry name" value="Oxoglu/Fe-dep_dioxygenase_dom"/>
</dbReference>
<evidence type="ECO:0000256" key="3">
    <source>
        <dbReference type="ARBA" id="ARBA00022896"/>
    </source>
</evidence>
<evidence type="ECO:0000259" key="7">
    <source>
        <dbReference type="PROSITE" id="PS51471"/>
    </source>
</evidence>
<dbReference type="PANTHER" id="PTHR12907:SF26">
    <property type="entry name" value="HIF PROLYL HYDROXYLASE, ISOFORM C"/>
    <property type="match status" value="1"/>
</dbReference>
<proteinExistence type="predicted"/>
<keyword evidence="2" id="KW-0479">Metal-binding</keyword>
<keyword evidence="3" id="KW-0847">Vitamin C</keyword>
<reference evidence="8 9" key="1">
    <citation type="submission" date="2022-11" db="EMBL/GenBank/DDBJ databases">
        <title>The characterization of three novel Bacteroidetes species and genomic analysis of their roles in tidal elemental geochemical cycles.</title>
        <authorList>
            <person name="Ma K."/>
        </authorList>
    </citation>
    <scope>NUCLEOTIDE SEQUENCE [LARGE SCALE GENOMIC DNA]</scope>
    <source>
        <strain evidence="8 9">M17</strain>
    </source>
</reference>
<evidence type="ECO:0000313" key="8">
    <source>
        <dbReference type="EMBL" id="MCX2746094.1"/>
    </source>
</evidence>
<keyword evidence="6" id="KW-0408">Iron</keyword>
<evidence type="ECO:0000256" key="5">
    <source>
        <dbReference type="ARBA" id="ARBA00023002"/>
    </source>
</evidence>
<feature type="domain" description="Fe2OG dioxygenase" evidence="7">
    <location>
        <begin position="101"/>
        <end position="197"/>
    </location>
</feature>
<evidence type="ECO:0000256" key="6">
    <source>
        <dbReference type="ARBA" id="ARBA00023004"/>
    </source>
</evidence>
<dbReference type="Gene3D" id="2.60.120.620">
    <property type="entry name" value="q2cbj1_9rhob like domain"/>
    <property type="match status" value="1"/>
</dbReference>
<dbReference type="Pfam" id="PF13640">
    <property type="entry name" value="2OG-FeII_Oxy_3"/>
    <property type="match status" value="1"/>
</dbReference>
<dbReference type="SMART" id="SM00702">
    <property type="entry name" value="P4Hc"/>
    <property type="match status" value="1"/>
</dbReference>
<evidence type="ECO:0000256" key="4">
    <source>
        <dbReference type="ARBA" id="ARBA00022964"/>
    </source>
</evidence>
<protein>
    <submittedName>
        <fullName evidence="8">2OG-Fe(II) oxygenase</fullName>
    </submittedName>
</protein>
<evidence type="ECO:0000313" key="9">
    <source>
        <dbReference type="Proteomes" id="UP001209885"/>
    </source>
</evidence>
<dbReference type="RefSeq" id="WP_266058787.1">
    <property type="nucleotide sequence ID" value="NZ_JAPFQN010000014.1"/>
</dbReference>
<evidence type="ECO:0000256" key="2">
    <source>
        <dbReference type="ARBA" id="ARBA00022723"/>
    </source>
</evidence>
<evidence type="ECO:0000256" key="1">
    <source>
        <dbReference type="ARBA" id="ARBA00001961"/>
    </source>
</evidence>
<dbReference type="Proteomes" id="UP001209885">
    <property type="component" value="Unassembled WGS sequence"/>
</dbReference>
<comment type="cofactor">
    <cofactor evidence="1">
        <name>L-ascorbate</name>
        <dbReference type="ChEBI" id="CHEBI:38290"/>
    </cofactor>
</comment>
<dbReference type="InterPro" id="IPR006620">
    <property type="entry name" value="Pro_4_hyd_alph"/>
</dbReference>
<comment type="caution">
    <text evidence="8">The sequence shown here is derived from an EMBL/GenBank/DDBJ whole genome shotgun (WGS) entry which is preliminary data.</text>
</comment>
<keyword evidence="5" id="KW-0560">Oxidoreductase</keyword>
<dbReference type="PROSITE" id="PS51471">
    <property type="entry name" value="FE2OG_OXY"/>
    <property type="match status" value="1"/>
</dbReference>
<keyword evidence="4" id="KW-0223">Dioxygenase</keyword>
<dbReference type="InterPro" id="IPR051559">
    <property type="entry name" value="HIF_prolyl_hydroxylases"/>
</dbReference>
<accession>A0ABT3RXJ3</accession>
<dbReference type="EMBL" id="JAPFQN010000014">
    <property type="protein sequence ID" value="MCX2746094.1"/>
    <property type="molecule type" value="Genomic_DNA"/>
</dbReference>
<gene>
    <name evidence="8" type="ORF">OO013_19605</name>
</gene>
<dbReference type="PANTHER" id="PTHR12907">
    <property type="entry name" value="EGL NINE HOMOLOG-RELATED"/>
    <property type="match status" value="1"/>
</dbReference>
<dbReference type="InterPro" id="IPR044862">
    <property type="entry name" value="Pro_4_hyd_alph_FE2OG_OXY"/>
</dbReference>